<dbReference type="Proteomes" id="UP000011820">
    <property type="component" value="Chromosome"/>
</dbReference>
<sequence length="809" mass="91857">MKEECINAVRVAAGELKLSDVDIEHIEHHIRIAWEQEGVKQAGFADLPLDQQIKRVSKKAKSSFFPDSDRYKPYELLSTFKGENQVTELGHRLAHHATSGGSIEMSIKGLRSKVFDRFKDYHTYGTKAFGFKNDVNAHTELLRALRGDKGVNPEALKLASIFHETMDFLVKEAKAVGIKFNPRDNYTPQPMDFRKISLVTKDEFVDRTLPRLDWAEYQKRGLDNEGSLRQFVEDVYETLASEGRNKVIASGGKDHSGISLGGRLRQVRQLHYTPQGLVEAMKEFGSDLTVEGMMSRSFDNLIRDIAIAREFGANANENFNFVLASMFERDREDINSRLEGDKKTKALNKLKKEEMQVQMDWDGLTMGRKQPSTMDKIVDSATAWMVITKLGSQSLYIPKEIIESAFMGSQRMGYTWKTNIANIWNASPVAGKERKEFIKSITVGLEHMATGFTRDLETNSQSVLGVMAKKTMDWQGLTTLDNMMVRGLSATLQDYVGGFTRNFKDMDSLKKKIGEQSFKSIIDEHRFNERDLKLLSLADTESFKGKGTYLTDKNIYRIDDTKLTPFLKKGEDIYRLKSDLANKYRTFIWSTVQEHARGSVGSTIQDKRWITGKDGSVNNLARLMGQFLVMPISWSRMHLIEIPSSLVGVSSQVYRAKALVIGILGEELIRKTLVPLISGKEPQLDFSDPTEYIKALINGITHYERFSPFNSSGWDVLGPWSSRAGKLAIAGKEAVWDEGTRKQRGKAQAQFGKELVNTFVPFQNLWYARGAFNHFVRNSIDDVLNPGGRARAEVYRQRQKYKKQRKRNG</sequence>
<gene>
    <name evidence="1" type="ORF">WSI_05420</name>
</gene>
<evidence type="ECO:0000313" key="1">
    <source>
        <dbReference type="EMBL" id="AGH17441.1"/>
    </source>
</evidence>
<name>A0ABM5NGN8_LIBAS</name>
<reference evidence="1 2" key="1">
    <citation type="journal article" date="2013" name="Genome Announc.">
        <title>Complete Genome Sequence of a Chinese Strain of 'Candidatus Liberibacter asiaticus'.</title>
        <authorList>
            <person name="Lin H."/>
            <person name="Han C.S."/>
            <person name="Liu B."/>
            <person name="Lou B."/>
            <person name="Bai X."/>
            <person name="Deng C."/>
            <person name="Civerolo E.L."/>
            <person name="Gupta G."/>
        </authorList>
    </citation>
    <scope>NUCLEOTIDE SEQUENCE [LARGE SCALE GENOMIC DNA]</scope>
    <source>
        <strain evidence="2">gxpsy</strain>
    </source>
</reference>
<dbReference type="EMBL" id="CP004005">
    <property type="protein sequence ID" value="AGH17441.1"/>
    <property type="molecule type" value="Genomic_DNA"/>
</dbReference>
<organism evidence="1 2">
    <name type="scientific">Candidatus Liberibacter asiaticus str. gxpsy</name>
    <dbReference type="NCBI Taxonomy" id="1174529"/>
    <lineage>
        <taxon>Bacteria</taxon>
        <taxon>Pseudomonadati</taxon>
        <taxon>Pseudomonadota</taxon>
        <taxon>Alphaproteobacteria</taxon>
        <taxon>Hyphomicrobiales</taxon>
        <taxon>Rhizobiaceae</taxon>
        <taxon>Liberibacter</taxon>
    </lineage>
</organism>
<evidence type="ECO:0008006" key="3">
    <source>
        <dbReference type="Google" id="ProtNLM"/>
    </source>
</evidence>
<evidence type="ECO:0000313" key="2">
    <source>
        <dbReference type="Proteomes" id="UP000011820"/>
    </source>
</evidence>
<proteinExistence type="predicted"/>
<keyword evidence="2" id="KW-1185">Reference proteome</keyword>
<accession>A0ABM5NGN8</accession>
<protein>
    <recommendedName>
        <fullName evidence="3">Phage protein</fullName>
    </recommendedName>
</protein>